<comment type="caution">
    <text evidence="1">The sequence shown here is derived from an EMBL/GenBank/DDBJ whole genome shotgun (WGS) entry which is preliminary data.</text>
</comment>
<dbReference type="EMBL" id="JACCFO010000001">
    <property type="protein sequence ID" value="NYI96976.1"/>
    <property type="molecule type" value="Genomic_DNA"/>
</dbReference>
<accession>A0A853BQM8</accession>
<dbReference type="AlphaFoldDB" id="A0A853BQM8"/>
<protein>
    <recommendedName>
        <fullName evidence="3">Lasso peptide biosynthesis PqqD family chaperone</fullName>
    </recommendedName>
</protein>
<dbReference type="Proteomes" id="UP000575985">
    <property type="component" value="Unassembled WGS sequence"/>
</dbReference>
<dbReference type="InterPro" id="IPR008792">
    <property type="entry name" value="PQQD"/>
</dbReference>
<reference evidence="1 2" key="1">
    <citation type="submission" date="2020-07" db="EMBL/GenBank/DDBJ databases">
        <title>Sequencing the genomes of 1000 actinobacteria strains.</title>
        <authorList>
            <person name="Klenk H.-P."/>
        </authorList>
    </citation>
    <scope>NUCLEOTIDE SEQUENCE [LARGE SCALE GENOMIC DNA]</scope>
    <source>
        <strain evidence="1 2">DSM 45927</strain>
    </source>
</reference>
<gene>
    <name evidence="1" type="ORF">HNR12_003253</name>
</gene>
<evidence type="ECO:0000313" key="2">
    <source>
        <dbReference type="Proteomes" id="UP000575985"/>
    </source>
</evidence>
<sequence>MLRLPDHVALTATGDGAMLLDTRTGRVFHLNTTGHHALLGALAGGPDGAARRLRERYGITAERARSDAAAVLAALAQHHLLVESAL</sequence>
<name>A0A853BQM8_9ACTN</name>
<organism evidence="1 2">
    <name type="scientific">Streptomonospora nanhaiensis</name>
    <dbReference type="NCBI Taxonomy" id="1323731"/>
    <lineage>
        <taxon>Bacteria</taxon>
        <taxon>Bacillati</taxon>
        <taxon>Actinomycetota</taxon>
        <taxon>Actinomycetes</taxon>
        <taxon>Streptosporangiales</taxon>
        <taxon>Nocardiopsidaceae</taxon>
        <taxon>Streptomonospora</taxon>
    </lineage>
</organism>
<dbReference type="Pfam" id="PF05402">
    <property type="entry name" value="PqqD"/>
    <property type="match status" value="1"/>
</dbReference>
<proteinExistence type="predicted"/>
<dbReference type="RefSeq" id="WP_308118425.1">
    <property type="nucleotide sequence ID" value="NZ_JACCFO010000001.1"/>
</dbReference>
<keyword evidence="2" id="KW-1185">Reference proteome</keyword>
<evidence type="ECO:0000313" key="1">
    <source>
        <dbReference type="EMBL" id="NYI96976.1"/>
    </source>
</evidence>
<evidence type="ECO:0008006" key="3">
    <source>
        <dbReference type="Google" id="ProtNLM"/>
    </source>
</evidence>